<dbReference type="InterPro" id="IPR051200">
    <property type="entry name" value="Host-pathogen_enzymatic-act"/>
</dbReference>
<keyword evidence="3" id="KW-1185">Reference proteome</keyword>
<dbReference type="SUPFAM" id="SSF51004">
    <property type="entry name" value="C-terminal (heme d1) domain of cytochrome cd1-nitrite reductase"/>
    <property type="match status" value="1"/>
</dbReference>
<dbReference type="PANTHER" id="PTHR47197">
    <property type="entry name" value="PROTEIN NIRF"/>
    <property type="match status" value="1"/>
</dbReference>
<evidence type="ECO:0000313" key="3">
    <source>
        <dbReference type="Proteomes" id="UP000676194"/>
    </source>
</evidence>
<gene>
    <name evidence="2" type="ORF">KIH39_06675</name>
</gene>
<accession>A0A8E6B9G4</accession>
<feature type="chain" id="PRO_5034185573" evidence="1">
    <location>
        <begin position="21"/>
        <end position="327"/>
    </location>
</feature>
<dbReference type="RefSeq" id="WP_213498503.1">
    <property type="nucleotide sequence ID" value="NZ_CP074694.1"/>
</dbReference>
<evidence type="ECO:0000313" key="2">
    <source>
        <dbReference type="EMBL" id="QVL33591.1"/>
    </source>
</evidence>
<dbReference type="EMBL" id="CP074694">
    <property type="protein sequence ID" value="QVL33591.1"/>
    <property type="molecule type" value="Genomic_DNA"/>
</dbReference>
<keyword evidence="1" id="KW-0732">Signal</keyword>
<dbReference type="Proteomes" id="UP000676194">
    <property type="component" value="Chromosome"/>
</dbReference>
<dbReference type="InterPro" id="IPR015943">
    <property type="entry name" value="WD40/YVTN_repeat-like_dom_sf"/>
</dbReference>
<sequence length="327" mass="35562">MKFMLKLALLALFSVSPLKAGELELIKTIPLKGKAGLLDHMDLDTKRDRLLVANKPNNTMDVVDLKSGELIKQIPNQTGIQGVAFAADLDRIYVGLGTNGLCNVFDAESYKSVKTIKFADDADNVHYFPKTQMAYVGHAEKSLGVISAKSNTLKADIKLPGTVEGFVLEANRPRLYASTPEPSQVVVIDTQKNIVSTVYPIKLSGGAHPIALDEANHRLYVACRKEPMVVVLDSETGKEITSVAIPEGADDLYFDATRKRVYVSCGSGFLAIIKVVDADHLQMIEKLPTAPGARTSLLIPETGKLYLGVPKQEGKEAAEIRIYQAKP</sequence>
<organism evidence="2 3">
    <name type="scientific">Telmatocola sphagniphila</name>
    <dbReference type="NCBI Taxonomy" id="1123043"/>
    <lineage>
        <taxon>Bacteria</taxon>
        <taxon>Pseudomonadati</taxon>
        <taxon>Planctomycetota</taxon>
        <taxon>Planctomycetia</taxon>
        <taxon>Gemmatales</taxon>
        <taxon>Gemmataceae</taxon>
    </lineage>
</organism>
<reference evidence="2" key="1">
    <citation type="submission" date="2021-05" db="EMBL/GenBank/DDBJ databases">
        <title>Complete genome sequence of the cellulolytic planctomycete Telmatocola sphagniphila SP2T and characterization of the first cellulase from planctomycetes.</title>
        <authorList>
            <person name="Rakitin A.L."/>
            <person name="Beletsky A.V."/>
            <person name="Naumoff D.G."/>
            <person name="Kulichevskaya I.S."/>
            <person name="Mardanov A.V."/>
            <person name="Ravin N.V."/>
            <person name="Dedysh S.N."/>
        </authorList>
    </citation>
    <scope>NUCLEOTIDE SEQUENCE</scope>
    <source>
        <strain evidence="2">SP2T</strain>
    </source>
</reference>
<name>A0A8E6B9G4_9BACT</name>
<protein>
    <submittedName>
        <fullName evidence="2">YncE family protein</fullName>
    </submittedName>
</protein>
<dbReference type="PANTHER" id="PTHR47197:SF3">
    <property type="entry name" value="DIHYDRO-HEME D1 DEHYDROGENASE"/>
    <property type="match status" value="1"/>
</dbReference>
<feature type="signal peptide" evidence="1">
    <location>
        <begin position="1"/>
        <end position="20"/>
    </location>
</feature>
<dbReference type="Gene3D" id="2.130.10.10">
    <property type="entry name" value="YVTN repeat-like/Quinoprotein amine dehydrogenase"/>
    <property type="match status" value="2"/>
</dbReference>
<proteinExistence type="predicted"/>
<dbReference type="InterPro" id="IPR011048">
    <property type="entry name" value="Haem_d1_sf"/>
</dbReference>
<evidence type="ECO:0000256" key="1">
    <source>
        <dbReference type="SAM" id="SignalP"/>
    </source>
</evidence>
<dbReference type="AlphaFoldDB" id="A0A8E6B9G4"/>
<dbReference type="KEGG" id="tsph:KIH39_06675"/>